<keyword evidence="3" id="KW-0068">Autocatalytic cleavage</keyword>
<dbReference type="SUPFAM" id="SSF56276">
    <property type="entry name" value="S-adenosylmethionine decarboxylase"/>
    <property type="match status" value="1"/>
</dbReference>
<keyword evidence="11" id="KW-1185">Reference proteome</keyword>
<keyword evidence="5" id="KW-0620">Polyamine biosynthesis</keyword>
<dbReference type="AlphaFoldDB" id="A0A518ARJ2"/>
<sequence length="129" mass="14729">MQVLTEYRRIQHQGEAHYGQHLLVTALGCNENILSIESMYHFLQNMADEIDMVRYGPPIVARFGGGIETGLSGVQLIETSAIMFHTNDAHRDMYLDVFSCKTFEESTVRKVLDEFLAPTSVKTELLYRK</sequence>
<reference evidence="10 11" key="1">
    <citation type="submission" date="2019-02" db="EMBL/GenBank/DDBJ databases">
        <title>Deep-cultivation of Planctomycetes and their phenomic and genomic characterization uncovers novel biology.</title>
        <authorList>
            <person name="Wiegand S."/>
            <person name="Jogler M."/>
            <person name="Boedeker C."/>
            <person name="Pinto D."/>
            <person name="Vollmers J."/>
            <person name="Rivas-Marin E."/>
            <person name="Kohn T."/>
            <person name="Peeters S.H."/>
            <person name="Heuer A."/>
            <person name="Rast P."/>
            <person name="Oberbeckmann S."/>
            <person name="Bunk B."/>
            <person name="Jeske O."/>
            <person name="Meyerdierks A."/>
            <person name="Storesund J.E."/>
            <person name="Kallscheuer N."/>
            <person name="Luecker S."/>
            <person name="Lage O.M."/>
            <person name="Pohl T."/>
            <person name="Merkel B.J."/>
            <person name="Hornburger P."/>
            <person name="Mueller R.-W."/>
            <person name="Bruemmer F."/>
            <person name="Labrenz M."/>
            <person name="Spormann A.M."/>
            <person name="Op den Camp H."/>
            <person name="Overmann J."/>
            <person name="Amann R."/>
            <person name="Jetten M.S.M."/>
            <person name="Mascher T."/>
            <person name="Medema M.H."/>
            <person name="Devos D.P."/>
            <person name="Kaster A.-K."/>
            <person name="Ovreas L."/>
            <person name="Rohde M."/>
            <person name="Galperin M.Y."/>
            <person name="Jogler C."/>
        </authorList>
    </citation>
    <scope>NUCLEOTIDE SEQUENCE [LARGE SCALE GENOMIC DNA]</scope>
    <source>
        <strain evidence="10 11">Pan181</strain>
    </source>
</reference>
<dbReference type="InterPro" id="IPR016067">
    <property type="entry name" value="S-AdoMet_deCO2ase_core"/>
</dbReference>
<comment type="cofactor">
    <cofactor evidence="1">
        <name>pyruvate</name>
        <dbReference type="ChEBI" id="CHEBI:15361"/>
    </cofactor>
</comment>
<dbReference type="GO" id="GO:0004014">
    <property type="term" value="F:adenosylmethionine decarboxylase activity"/>
    <property type="evidence" value="ECO:0007669"/>
    <property type="project" value="InterPro"/>
</dbReference>
<dbReference type="Proteomes" id="UP000315750">
    <property type="component" value="Chromosome"/>
</dbReference>
<protein>
    <submittedName>
        <fullName evidence="10">S-adenosylmethionine decarboxylase proenzyme</fullName>
    </submittedName>
</protein>
<organism evidence="10 11">
    <name type="scientific">Aeoliella mucimassa</name>
    <dbReference type="NCBI Taxonomy" id="2527972"/>
    <lineage>
        <taxon>Bacteria</taxon>
        <taxon>Pseudomonadati</taxon>
        <taxon>Planctomycetota</taxon>
        <taxon>Planctomycetia</taxon>
        <taxon>Pirellulales</taxon>
        <taxon>Lacipirellulaceae</taxon>
        <taxon>Aeoliella</taxon>
    </lineage>
</organism>
<dbReference type="EMBL" id="CP036278">
    <property type="protein sequence ID" value="QDU57338.1"/>
    <property type="molecule type" value="Genomic_DNA"/>
</dbReference>
<keyword evidence="9" id="KW-0670">Pyruvate</keyword>
<evidence type="ECO:0000256" key="6">
    <source>
        <dbReference type="ARBA" id="ARBA00023145"/>
    </source>
</evidence>
<keyword evidence="6" id="KW-0865">Zymogen</keyword>
<evidence type="ECO:0000256" key="1">
    <source>
        <dbReference type="ARBA" id="ARBA00001928"/>
    </source>
</evidence>
<evidence type="ECO:0000313" key="11">
    <source>
        <dbReference type="Proteomes" id="UP000315750"/>
    </source>
</evidence>
<dbReference type="KEGG" id="amuc:Pan181_35530"/>
<keyword evidence="8" id="KW-0704">Schiff base</keyword>
<evidence type="ECO:0000256" key="4">
    <source>
        <dbReference type="ARBA" id="ARBA00023066"/>
    </source>
</evidence>
<keyword evidence="7" id="KW-0456">Lyase</keyword>
<proteinExistence type="predicted"/>
<dbReference type="OrthoDB" id="9793120at2"/>
<dbReference type="RefSeq" id="WP_145248446.1">
    <property type="nucleotide sequence ID" value="NZ_CP036278.1"/>
</dbReference>
<gene>
    <name evidence="10" type="ORF">Pan181_35530</name>
</gene>
<evidence type="ECO:0000256" key="3">
    <source>
        <dbReference type="ARBA" id="ARBA00022813"/>
    </source>
</evidence>
<dbReference type="Gene3D" id="3.60.90.10">
    <property type="entry name" value="S-adenosylmethionine decarboxylase"/>
    <property type="match status" value="1"/>
</dbReference>
<accession>A0A518ARJ2</accession>
<name>A0A518ARJ2_9BACT</name>
<evidence type="ECO:0000256" key="7">
    <source>
        <dbReference type="ARBA" id="ARBA00023239"/>
    </source>
</evidence>
<dbReference type="GO" id="GO:0008295">
    <property type="term" value="P:spermidine biosynthetic process"/>
    <property type="evidence" value="ECO:0007669"/>
    <property type="project" value="UniProtKB-KW"/>
</dbReference>
<evidence type="ECO:0000256" key="2">
    <source>
        <dbReference type="ARBA" id="ARBA00022793"/>
    </source>
</evidence>
<evidence type="ECO:0000313" key="10">
    <source>
        <dbReference type="EMBL" id="QDU57338.1"/>
    </source>
</evidence>
<keyword evidence="4" id="KW-0745">Spermidine biosynthesis</keyword>
<dbReference type="InterPro" id="IPR003826">
    <property type="entry name" value="AdoMetDC_fam_prok"/>
</dbReference>
<keyword evidence="2" id="KW-0210">Decarboxylase</keyword>
<evidence type="ECO:0000256" key="8">
    <source>
        <dbReference type="ARBA" id="ARBA00023270"/>
    </source>
</evidence>
<dbReference type="Pfam" id="PF02675">
    <property type="entry name" value="AdoMet_dc"/>
    <property type="match status" value="1"/>
</dbReference>
<evidence type="ECO:0000256" key="5">
    <source>
        <dbReference type="ARBA" id="ARBA00023115"/>
    </source>
</evidence>
<evidence type="ECO:0000256" key="9">
    <source>
        <dbReference type="ARBA" id="ARBA00023317"/>
    </source>
</evidence>